<dbReference type="InterPro" id="IPR001543">
    <property type="entry name" value="FliN-like_C"/>
</dbReference>
<keyword evidence="4" id="KW-1003">Cell membrane</keyword>
<evidence type="ECO:0000256" key="3">
    <source>
        <dbReference type="ARBA" id="ARBA00021897"/>
    </source>
</evidence>
<dbReference type="InterPro" id="IPR036429">
    <property type="entry name" value="SpoA-like_sf"/>
</dbReference>
<protein>
    <recommendedName>
        <fullName evidence="3">Flagellar motor switch protein FliN</fullName>
    </recommendedName>
</protein>
<evidence type="ECO:0000256" key="6">
    <source>
        <dbReference type="ARBA" id="ARBA00022779"/>
    </source>
</evidence>
<dbReference type="AlphaFoldDB" id="A0A5C6FSE1"/>
<keyword evidence="7" id="KW-0472">Membrane</keyword>
<dbReference type="InterPro" id="IPR051469">
    <property type="entry name" value="FliN/MopA/SpaO"/>
</dbReference>
<dbReference type="NCBIfam" id="TIGR02480">
    <property type="entry name" value="fliN"/>
    <property type="match status" value="1"/>
</dbReference>
<evidence type="ECO:0000313" key="10">
    <source>
        <dbReference type="EMBL" id="TWU65251.1"/>
    </source>
</evidence>
<comment type="caution">
    <text evidence="10">The sequence shown here is derived from an EMBL/GenBank/DDBJ whole genome shotgun (WGS) entry which is preliminary data.</text>
</comment>
<keyword evidence="10" id="KW-0966">Cell projection</keyword>
<keyword evidence="6" id="KW-0283">Flagellar rotation</keyword>
<feature type="compositionally biased region" description="Low complexity" evidence="8">
    <location>
        <begin position="1"/>
        <end position="28"/>
    </location>
</feature>
<dbReference type="InterPro" id="IPR001172">
    <property type="entry name" value="FliN_T3SS_HrcQb"/>
</dbReference>
<evidence type="ECO:0000256" key="5">
    <source>
        <dbReference type="ARBA" id="ARBA00022500"/>
    </source>
</evidence>
<dbReference type="GO" id="GO:0003774">
    <property type="term" value="F:cytoskeletal motor activity"/>
    <property type="evidence" value="ECO:0007669"/>
    <property type="project" value="InterPro"/>
</dbReference>
<dbReference type="InterPro" id="IPR012826">
    <property type="entry name" value="FliN"/>
</dbReference>
<dbReference type="GO" id="GO:0071973">
    <property type="term" value="P:bacterial-type flagellum-dependent cell motility"/>
    <property type="evidence" value="ECO:0007669"/>
    <property type="project" value="InterPro"/>
</dbReference>
<dbReference type="Gene3D" id="2.30.330.10">
    <property type="entry name" value="SpoA-like"/>
    <property type="match status" value="1"/>
</dbReference>
<proteinExistence type="inferred from homology"/>
<dbReference type="EMBL" id="SJPZ01000001">
    <property type="protein sequence ID" value="TWU65251.1"/>
    <property type="molecule type" value="Genomic_DNA"/>
</dbReference>
<evidence type="ECO:0000313" key="11">
    <source>
        <dbReference type="Proteomes" id="UP000316476"/>
    </source>
</evidence>
<evidence type="ECO:0000256" key="4">
    <source>
        <dbReference type="ARBA" id="ARBA00022475"/>
    </source>
</evidence>
<dbReference type="Pfam" id="PF01052">
    <property type="entry name" value="FliMN_C"/>
    <property type="match status" value="1"/>
</dbReference>
<comment type="similarity">
    <text evidence="2">Belongs to the FliN/MopA/SpaO family.</text>
</comment>
<keyword evidence="10" id="KW-0282">Flagellum</keyword>
<gene>
    <name evidence="10" type="primary">fliN_1</name>
    <name evidence="10" type="ORF">V7x_07970</name>
</gene>
<reference evidence="10 11" key="1">
    <citation type="submission" date="2019-02" db="EMBL/GenBank/DDBJ databases">
        <title>Deep-cultivation of Planctomycetes and their phenomic and genomic characterization uncovers novel biology.</title>
        <authorList>
            <person name="Wiegand S."/>
            <person name="Jogler M."/>
            <person name="Boedeker C."/>
            <person name="Pinto D."/>
            <person name="Vollmers J."/>
            <person name="Rivas-Marin E."/>
            <person name="Kohn T."/>
            <person name="Peeters S.H."/>
            <person name="Heuer A."/>
            <person name="Rast P."/>
            <person name="Oberbeckmann S."/>
            <person name="Bunk B."/>
            <person name="Jeske O."/>
            <person name="Meyerdierks A."/>
            <person name="Storesund J.E."/>
            <person name="Kallscheuer N."/>
            <person name="Luecker S."/>
            <person name="Lage O.M."/>
            <person name="Pohl T."/>
            <person name="Merkel B.J."/>
            <person name="Hornburger P."/>
            <person name="Mueller R.-W."/>
            <person name="Bruemmer F."/>
            <person name="Labrenz M."/>
            <person name="Spormann A.M."/>
            <person name="Op Den Camp H."/>
            <person name="Overmann J."/>
            <person name="Amann R."/>
            <person name="Jetten M.S.M."/>
            <person name="Mascher T."/>
            <person name="Medema M.H."/>
            <person name="Devos D.P."/>
            <person name="Kaster A.-K."/>
            <person name="Ovreas L."/>
            <person name="Rohde M."/>
            <person name="Galperin M.Y."/>
            <person name="Jogler C."/>
        </authorList>
    </citation>
    <scope>NUCLEOTIDE SEQUENCE [LARGE SCALE GENOMIC DNA]</scope>
    <source>
        <strain evidence="10 11">V7</strain>
    </source>
</reference>
<dbReference type="RefSeq" id="WP_197136000.1">
    <property type="nucleotide sequence ID" value="NZ_SJPZ01000001.1"/>
</dbReference>
<dbReference type="Proteomes" id="UP000316476">
    <property type="component" value="Unassembled WGS sequence"/>
</dbReference>
<dbReference type="PANTHER" id="PTHR43484:SF1">
    <property type="entry name" value="FLAGELLAR MOTOR SWITCH PROTEIN FLIN"/>
    <property type="match status" value="1"/>
</dbReference>
<comment type="subcellular location">
    <subcellularLocation>
        <location evidence="1">Cell membrane</location>
        <topology evidence="1">Peripheral membrane protein</topology>
        <orientation evidence="1">Cytoplasmic side</orientation>
    </subcellularLocation>
</comment>
<dbReference type="GO" id="GO:0009425">
    <property type="term" value="C:bacterial-type flagellum basal body"/>
    <property type="evidence" value="ECO:0007669"/>
    <property type="project" value="InterPro"/>
</dbReference>
<evidence type="ECO:0000256" key="7">
    <source>
        <dbReference type="ARBA" id="ARBA00023136"/>
    </source>
</evidence>
<sequence length="171" mass="17853">MSENAGQPKPDDAPAADASAATDAAVDPITDAPTQDAADGPGAADNLSTDDIERLLAEASGGLDQAVNHPVSADAEPAPFQLDPLQDSPGELDRQSVDLLGDVELDLRIELGRTEMRLDEVLQLRSGSVVALDKLAGDPVDVFVNGRLIARGEVLVMNDNFCVRVTELVGV</sequence>
<accession>A0A5C6FSE1</accession>
<evidence type="ECO:0000256" key="8">
    <source>
        <dbReference type="SAM" id="MobiDB-lite"/>
    </source>
</evidence>
<keyword evidence="10" id="KW-0969">Cilium</keyword>
<feature type="domain" description="Flagellar motor switch protein FliN-like C-terminal" evidence="9">
    <location>
        <begin position="99"/>
        <end position="169"/>
    </location>
</feature>
<name>A0A5C6FSE1_9PLAN</name>
<dbReference type="PRINTS" id="PR00956">
    <property type="entry name" value="FLGMOTORFLIN"/>
</dbReference>
<organism evidence="10 11">
    <name type="scientific">Crateriforma conspicua</name>
    <dbReference type="NCBI Taxonomy" id="2527996"/>
    <lineage>
        <taxon>Bacteria</taxon>
        <taxon>Pseudomonadati</taxon>
        <taxon>Planctomycetota</taxon>
        <taxon>Planctomycetia</taxon>
        <taxon>Planctomycetales</taxon>
        <taxon>Planctomycetaceae</taxon>
        <taxon>Crateriforma</taxon>
    </lineage>
</organism>
<dbReference type="GO" id="GO:0005886">
    <property type="term" value="C:plasma membrane"/>
    <property type="evidence" value="ECO:0007669"/>
    <property type="project" value="UniProtKB-SubCell"/>
</dbReference>
<evidence type="ECO:0000256" key="2">
    <source>
        <dbReference type="ARBA" id="ARBA00009226"/>
    </source>
</evidence>
<evidence type="ECO:0000259" key="9">
    <source>
        <dbReference type="Pfam" id="PF01052"/>
    </source>
</evidence>
<feature type="region of interest" description="Disordered" evidence="8">
    <location>
        <begin position="1"/>
        <end position="93"/>
    </location>
</feature>
<dbReference type="GO" id="GO:0006935">
    <property type="term" value="P:chemotaxis"/>
    <property type="evidence" value="ECO:0007669"/>
    <property type="project" value="UniProtKB-KW"/>
</dbReference>
<dbReference type="PANTHER" id="PTHR43484">
    <property type="match status" value="1"/>
</dbReference>
<dbReference type="SUPFAM" id="SSF101801">
    <property type="entry name" value="Surface presentation of antigens (SPOA)"/>
    <property type="match status" value="1"/>
</dbReference>
<evidence type="ECO:0000256" key="1">
    <source>
        <dbReference type="ARBA" id="ARBA00004413"/>
    </source>
</evidence>
<keyword evidence="5" id="KW-0145">Chemotaxis</keyword>